<dbReference type="PANTHER" id="PTHR38686">
    <property type="entry name" value="APOLIPOPROTEIN N-ACYLTRANSFERASE"/>
    <property type="match status" value="1"/>
</dbReference>
<dbReference type="SUPFAM" id="SSF56317">
    <property type="entry name" value="Carbon-nitrogen hydrolase"/>
    <property type="match status" value="1"/>
</dbReference>
<dbReference type="InterPro" id="IPR045378">
    <property type="entry name" value="LNT_N"/>
</dbReference>
<evidence type="ECO:0000313" key="11">
    <source>
        <dbReference type="Proteomes" id="UP001500002"/>
    </source>
</evidence>
<dbReference type="InterPro" id="IPR004563">
    <property type="entry name" value="Apolipo_AcylTrfase"/>
</dbReference>
<keyword evidence="3 8" id="KW-0808">Transferase</keyword>
<feature type="transmembrane region" description="Helical" evidence="8">
    <location>
        <begin position="86"/>
        <end position="107"/>
    </location>
</feature>
<dbReference type="RefSeq" id="WP_344297313.1">
    <property type="nucleotide sequence ID" value="NZ_BAAANJ010000018.1"/>
</dbReference>
<comment type="pathway">
    <text evidence="8">Protein modification; lipoprotein biosynthesis (N-acyl transfer).</text>
</comment>
<dbReference type="PANTHER" id="PTHR38686:SF1">
    <property type="entry name" value="APOLIPOPROTEIN N-ACYLTRANSFERASE"/>
    <property type="match status" value="1"/>
</dbReference>
<dbReference type="Pfam" id="PF00795">
    <property type="entry name" value="CN_hydrolase"/>
    <property type="match status" value="1"/>
</dbReference>
<dbReference type="NCBIfam" id="TIGR00546">
    <property type="entry name" value="lnt"/>
    <property type="match status" value="1"/>
</dbReference>
<feature type="transmembrane region" description="Helical" evidence="8">
    <location>
        <begin position="35"/>
        <end position="52"/>
    </location>
</feature>
<dbReference type="EC" id="2.3.1.269" evidence="8"/>
<dbReference type="InterPro" id="IPR036526">
    <property type="entry name" value="C-N_Hydrolase_sf"/>
</dbReference>
<name>A0ABP4YNM2_9MICO</name>
<accession>A0ABP4YNM2</accession>
<evidence type="ECO:0000256" key="2">
    <source>
        <dbReference type="ARBA" id="ARBA00022475"/>
    </source>
</evidence>
<comment type="function">
    <text evidence="8">Catalyzes the phospholipid dependent N-acylation of the N-terminal cysteine of apolipoprotein, the last step in lipoprotein maturation.</text>
</comment>
<keyword evidence="7 8" id="KW-0012">Acyltransferase</keyword>
<comment type="similarity">
    <text evidence="8">Belongs to the CN hydrolase family. Apolipoprotein N-acyltransferase subfamily.</text>
</comment>
<evidence type="ECO:0000256" key="8">
    <source>
        <dbReference type="HAMAP-Rule" id="MF_01148"/>
    </source>
</evidence>
<evidence type="ECO:0000256" key="3">
    <source>
        <dbReference type="ARBA" id="ARBA00022679"/>
    </source>
</evidence>
<feature type="domain" description="CN hydrolase" evidence="9">
    <location>
        <begin position="224"/>
        <end position="470"/>
    </location>
</feature>
<dbReference type="InterPro" id="IPR003010">
    <property type="entry name" value="C-N_Hydrolase"/>
</dbReference>
<evidence type="ECO:0000256" key="5">
    <source>
        <dbReference type="ARBA" id="ARBA00022989"/>
    </source>
</evidence>
<feature type="transmembrane region" description="Helical" evidence="8">
    <location>
        <begin position="478"/>
        <end position="502"/>
    </location>
</feature>
<feature type="transmembrane region" description="Helical" evidence="8">
    <location>
        <begin position="12"/>
        <end position="29"/>
    </location>
</feature>
<gene>
    <name evidence="8 10" type="primary">lnt</name>
    <name evidence="10" type="ORF">GCM10009749_31510</name>
</gene>
<dbReference type="Pfam" id="PF20154">
    <property type="entry name" value="LNT_N"/>
    <property type="match status" value="1"/>
</dbReference>
<feature type="transmembrane region" description="Helical" evidence="8">
    <location>
        <begin position="59"/>
        <end position="80"/>
    </location>
</feature>
<proteinExistence type="inferred from homology"/>
<evidence type="ECO:0000256" key="7">
    <source>
        <dbReference type="ARBA" id="ARBA00023315"/>
    </source>
</evidence>
<dbReference type="PROSITE" id="PS50263">
    <property type="entry name" value="CN_HYDROLASE"/>
    <property type="match status" value="1"/>
</dbReference>
<feature type="transmembrane region" description="Helical" evidence="8">
    <location>
        <begin position="197"/>
        <end position="216"/>
    </location>
</feature>
<dbReference type="HAMAP" id="MF_01148">
    <property type="entry name" value="Lnt"/>
    <property type="match status" value="1"/>
</dbReference>
<feature type="transmembrane region" description="Helical" evidence="8">
    <location>
        <begin position="165"/>
        <end position="185"/>
    </location>
</feature>
<comment type="catalytic activity">
    <reaction evidence="8">
        <text>N-terminal S-1,2-diacyl-sn-glyceryl-L-cysteinyl-[lipoprotein] + a glycerophospholipid = N-acyl-S-1,2-diacyl-sn-glyceryl-L-cysteinyl-[lipoprotein] + a 2-acyl-sn-glycero-3-phospholipid + H(+)</text>
        <dbReference type="Rhea" id="RHEA:48228"/>
        <dbReference type="Rhea" id="RHEA-COMP:14681"/>
        <dbReference type="Rhea" id="RHEA-COMP:14684"/>
        <dbReference type="ChEBI" id="CHEBI:15378"/>
        <dbReference type="ChEBI" id="CHEBI:136912"/>
        <dbReference type="ChEBI" id="CHEBI:140656"/>
        <dbReference type="ChEBI" id="CHEBI:140657"/>
        <dbReference type="ChEBI" id="CHEBI:140660"/>
        <dbReference type="EC" id="2.3.1.269"/>
    </reaction>
</comment>
<keyword evidence="4 8" id="KW-0812">Transmembrane</keyword>
<reference evidence="11" key="1">
    <citation type="journal article" date="2019" name="Int. J. Syst. Evol. Microbiol.">
        <title>The Global Catalogue of Microorganisms (GCM) 10K type strain sequencing project: providing services to taxonomists for standard genome sequencing and annotation.</title>
        <authorList>
            <consortium name="The Broad Institute Genomics Platform"/>
            <consortium name="The Broad Institute Genome Sequencing Center for Infectious Disease"/>
            <person name="Wu L."/>
            <person name="Ma J."/>
        </authorList>
    </citation>
    <scope>NUCLEOTIDE SEQUENCE [LARGE SCALE GENOMIC DNA]</scope>
    <source>
        <strain evidence="11">JCM 14322</strain>
    </source>
</reference>
<keyword evidence="2 8" id="KW-1003">Cell membrane</keyword>
<feature type="transmembrane region" description="Helical" evidence="8">
    <location>
        <begin position="119"/>
        <end position="135"/>
    </location>
</feature>
<sequence length="530" mass="56461">MPENDPRPLMPLWAAVVVAIAGGLIYDLGFPGASIWPLAFVGIALALTTLIGRSSWAAAMLGFAFGLAFYLQQVSWTALYLGPIPWLALSILESAFVAGGAVLITLAYRWVPRVTASKWIRLIGLPLLIAGLWVVREAATGSIPYGGFPWGRAALSQSESPFADVVSWVGSSGLGFIMVAIVAGVIEWVRASGWRDLRTAIPVVSLALVAMVVPAWSTSATGELRVASVQGNGPSGYFDVREPGDVLTAQLEATEPILDEPGIDVLLWPEGGSDLDPTRSPEVADIFDDLSEQLDAPVVLNTVTVDEDEFFNTSMLWLAGEGAVDTYDKRNPVPFGEYIPDRAFWEPLAPDLIGLIQRGYSPGTNPPVFDLGTAITGLAICFDVIYDELIWEGARDGAELYMFQTNNADFRGTDENQQQLAIARLRAIETGRSVVNISTVGASQVIDPSGRTIDSLPIDEQGAMVTDVELRTGLTPSVVLGGAVPLIVVIGSLVALVAAGVIARQKARRDLGDEVAEEAGRDEGSTTPQV</sequence>
<evidence type="ECO:0000256" key="6">
    <source>
        <dbReference type="ARBA" id="ARBA00023136"/>
    </source>
</evidence>
<evidence type="ECO:0000313" key="10">
    <source>
        <dbReference type="EMBL" id="GAA1818939.1"/>
    </source>
</evidence>
<comment type="subcellular location">
    <subcellularLocation>
        <location evidence="1 8">Cell membrane</location>
        <topology evidence="1 8">Multi-pass membrane protein</topology>
    </subcellularLocation>
</comment>
<dbReference type="Gene3D" id="3.60.110.10">
    <property type="entry name" value="Carbon-nitrogen hydrolase"/>
    <property type="match status" value="1"/>
</dbReference>
<keyword evidence="11" id="KW-1185">Reference proteome</keyword>
<dbReference type="EMBL" id="BAAANJ010000018">
    <property type="protein sequence ID" value="GAA1818939.1"/>
    <property type="molecule type" value="Genomic_DNA"/>
</dbReference>
<protein>
    <recommendedName>
        <fullName evidence="8">Apolipoprotein N-acyltransferase</fullName>
        <shortName evidence="8">ALP N-acyltransferase</shortName>
        <ecNumber evidence="8">2.3.1.269</ecNumber>
    </recommendedName>
</protein>
<dbReference type="CDD" id="cd07571">
    <property type="entry name" value="ALP_N-acyl_transferase"/>
    <property type="match status" value="1"/>
</dbReference>
<evidence type="ECO:0000256" key="1">
    <source>
        <dbReference type="ARBA" id="ARBA00004651"/>
    </source>
</evidence>
<evidence type="ECO:0000259" key="9">
    <source>
        <dbReference type="PROSITE" id="PS50263"/>
    </source>
</evidence>
<organism evidence="10 11">
    <name type="scientific">Agromyces neolithicus</name>
    <dbReference type="NCBI Taxonomy" id="269420"/>
    <lineage>
        <taxon>Bacteria</taxon>
        <taxon>Bacillati</taxon>
        <taxon>Actinomycetota</taxon>
        <taxon>Actinomycetes</taxon>
        <taxon>Micrococcales</taxon>
        <taxon>Microbacteriaceae</taxon>
        <taxon>Agromyces</taxon>
    </lineage>
</organism>
<keyword evidence="5 8" id="KW-1133">Transmembrane helix</keyword>
<comment type="caution">
    <text evidence="10">The sequence shown here is derived from an EMBL/GenBank/DDBJ whole genome shotgun (WGS) entry which is preliminary data.</text>
</comment>
<keyword evidence="6 8" id="KW-0472">Membrane</keyword>
<evidence type="ECO:0000256" key="4">
    <source>
        <dbReference type="ARBA" id="ARBA00022692"/>
    </source>
</evidence>
<dbReference type="Proteomes" id="UP001500002">
    <property type="component" value="Unassembled WGS sequence"/>
</dbReference>